<keyword evidence="6" id="KW-0966">Cell projection</keyword>
<dbReference type="InterPro" id="IPR000210">
    <property type="entry name" value="BTB/POZ_dom"/>
</dbReference>
<keyword evidence="5" id="KW-0628">Postsynaptic cell membrane</keyword>
<comment type="subcellular location">
    <subcellularLocation>
        <location evidence="7">Postsynaptic cell membrane</location>
    </subcellularLocation>
    <subcellularLocation>
        <location evidence="8">Presynaptic cell membrane</location>
    </subcellularLocation>
</comment>
<dbReference type="Gene3D" id="3.30.710.10">
    <property type="entry name" value="Potassium Channel Kv1.1, Chain A"/>
    <property type="match status" value="1"/>
</dbReference>
<evidence type="ECO:0000256" key="8">
    <source>
        <dbReference type="ARBA" id="ARBA00034111"/>
    </source>
</evidence>
<dbReference type="InterPro" id="IPR011333">
    <property type="entry name" value="SKP1/BTB/POZ_sf"/>
</dbReference>
<dbReference type="EMBL" id="JAWQEG010008517">
    <property type="protein sequence ID" value="KAK3850149.1"/>
    <property type="molecule type" value="Genomic_DNA"/>
</dbReference>
<dbReference type="GO" id="GO:0051260">
    <property type="term" value="P:protein homooligomerization"/>
    <property type="evidence" value="ECO:0007669"/>
    <property type="project" value="InterPro"/>
</dbReference>
<evidence type="ECO:0000313" key="13">
    <source>
        <dbReference type="Proteomes" id="UP001286313"/>
    </source>
</evidence>
<keyword evidence="13" id="KW-1185">Reference proteome</keyword>
<name>A0AAE1BI72_PETCI</name>
<dbReference type="InterPro" id="IPR057093">
    <property type="entry name" value="H1_KCTD8_12_16"/>
</dbReference>
<feature type="compositionally biased region" description="Low complexity" evidence="10">
    <location>
        <begin position="1"/>
        <end position="20"/>
    </location>
</feature>
<evidence type="ECO:0000256" key="6">
    <source>
        <dbReference type="ARBA" id="ARBA00023273"/>
    </source>
</evidence>
<keyword evidence="2" id="KW-0597">Phosphoprotein</keyword>
<dbReference type="Proteomes" id="UP001286313">
    <property type="component" value="Unassembled WGS sequence"/>
</dbReference>
<dbReference type="PANTHER" id="PTHR14499:SF136">
    <property type="entry name" value="GH08630P"/>
    <property type="match status" value="1"/>
</dbReference>
<evidence type="ECO:0000256" key="4">
    <source>
        <dbReference type="ARBA" id="ARBA00023136"/>
    </source>
</evidence>
<gene>
    <name evidence="12" type="ORF">Pcinc_043125</name>
</gene>
<dbReference type="GO" id="GO:0045211">
    <property type="term" value="C:postsynaptic membrane"/>
    <property type="evidence" value="ECO:0007669"/>
    <property type="project" value="UniProtKB-SubCell"/>
</dbReference>
<feature type="region of interest" description="Disordered" evidence="10">
    <location>
        <begin position="1"/>
        <end position="34"/>
    </location>
</feature>
<evidence type="ECO:0000256" key="5">
    <source>
        <dbReference type="ARBA" id="ARBA00023257"/>
    </source>
</evidence>
<dbReference type="Pfam" id="PF02214">
    <property type="entry name" value="BTB_2"/>
    <property type="match status" value="1"/>
</dbReference>
<evidence type="ECO:0000259" key="11">
    <source>
        <dbReference type="SMART" id="SM00225"/>
    </source>
</evidence>
<protein>
    <recommendedName>
        <fullName evidence="11">BTB domain-containing protein</fullName>
    </recommendedName>
</protein>
<dbReference type="PANTHER" id="PTHR14499">
    <property type="entry name" value="POTASSIUM CHANNEL TETRAMERIZATION DOMAIN-CONTAINING"/>
    <property type="match status" value="1"/>
</dbReference>
<evidence type="ECO:0000256" key="7">
    <source>
        <dbReference type="ARBA" id="ARBA00034100"/>
    </source>
</evidence>
<sequence length="281" mass="31316">MATNGAATNSSSSSASSNSGQPPPEQPLQPGGTNMNSIVQVFPPIVELNVGGVFYTTALTTLQRDQDSLLGQMFSGKSKTPVLRDSKGKFFIDRDGVLFRYILDFLRNQKLVLPENFSERERLKKEADFFQLQEMIDSLTLPKSLSPVDPAFTVRTSVGTITISYRGTFAFGRDGLADVKFRKLSRILVCGRVTLCREVFGEMLNESRDPDRGAVDRYTARFFLKHTFLEQAFDMLVLAGYKCAGSCGSSTAGGISVDKKPGMDNEEDRWNHYNEFIWVRE</sequence>
<evidence type="ECO:0000313" key="12">
    <source>
        <dbReference type="EMBL" id="KAK3850149.1"/>
    </source>
</evidence>
<dbReference type="AlphaFoldDB" id="A0AAE1BI72"/>
<keyword evidence="3" id="KW-0770">Synapse</keyword>
<accession>A0AAE1BI72</accession>
<dbReference type="CDD" id="cd22204">
    <property type="entry name" value="H1_KCTD12-like"/>
    <property type="match status" value="1"/>
</dbReference>
<comment type="caution">
    <text evidence="12">The sequence shown here is derived from an EMBL/GenBank/DDBJ whole genome shotgun (WGS) entry which is preliminary data.</text>
</comment>
<evidence type="ECO:0000256" key="9">
    <source>
        <dbReference type="ARBA" id="ARBA00057758"/>
    </source>
</evidence>
<comment type="function">
    <text evidence="9">Auxiliary subunit of GABA-B receptors that determine the pharmacology and kinetics of the receptor response. Increases agonist potency and markedly alter the G-protein signaling of the receptors by accelerating onset and promoting desensitization.</text>
</comment>
<evidence type="ECO:0000256" key="3">
    <source>
        <dbReference type="ARBA" id="ARBA00023018"/>
    </source>
</evidence>
<dbReference type="InterPro" id="IPR003131">
    <property type="entry name" value="T1-type_BTB"/>
</dbReference>
<organism evidence="12 13">
    <name type="scientific">Petrolisthes cinctipes</name>
    <name type="common">Flat porcelain crab</name>
    <dbReference type="NCBI Taxonomy" id="88211"/>
    <lineage>
        <taxon>Eukaryota</taxon>
        <taxon>Metazoa</taxon>
        <taxon>Ecdysozoa</taxon>
        <taxon>Arthropoda</taxon>
        <taxon>Crustacea</taxon>
        <taxon>Multicrustacea</taxon>
        <taxon>Malacostraca</taxon>
        <taxon>Eumalacostraca</taxon>
        <taxon>Eucarida</taxon>
        <taxon>Decapoda</taxon>
        <taxon>Pleocyemata</taxon>
        <taxon>Anomura</taxon>
        <taxon>Galatheoidea</taxon>
        <taxon>Porcellanidae</taxon>
        <taxon>Petrolisthes</taxon>
    </lineage>
</organism>
<evidence type="ECO:0000256" key="2">
    <source>
        <dbReference type="ARBA" id="ARBA00022553"/>
    </source>
</evidence>
<evidence type="ECO:0000256" key="10">
    <source>
        <dbReference type="SAM" id="MobiDB-lite"/>
    </source>
</evidence>
<feature type="domain" description="BTB" evidence="11">
    <location>
        <begin position="44"/>
        <end position="145"/>
    </location>
</feature>
<dbReference type="SUPFAM" id="SSF54695">
    <property type="entry name" value="POZ domain"/>
    <property type="match status" value="1"/>
</dbReference>
<reference evidence="12" key="1">
    <citation type="submission" date="2023-10" db="EMBL/GenBank/DDBJ databases">
        <title>Genome assemblies of two species of porcelain crab, Petrolisthes cinctipes and Petrolisthes manimaculis (Anomura: Porcellanidae).</title>
        <authorList>
            <person name="Angst P."/>
        </authorList>
    </citation>
    <scope>NUCLEOTIDE SEQUENCE</scope>
    <source>
        <strain evidence="12">PB745_01</strain>
        <tissue evidence="12">Gill</tissue>
    </source>
</reference>
<keyword evidence="4" id="KW-0472">Membrane</keyword>
<keyword evidence="1" id="KW-1003">Cell membrane</keyword>
<dbReference type="SMART" id="SM00225">
    <property type="entry name" value="BTB"/>
    <property type="match status" value="1"/>
</dbReference>
<dbReference type="Pfam" id="PF23110">
    <property type="entry name" value="H1_KCTD8_12_16"/>
    <property type="match status" value="1"/>
</dbReference>
<evidence type="ECO:0000256" key="1">
    <source>
        <dbReference type="ARBA" id="ARBA00022475"/>
    </source>
</evidence>
<dbReference type="GO" id="GO:0042734">
    <property type="term" value="C:presynaptic membrane"/>
    <property type="evidence" value="ECO:0007669"/>
    <property type="project" value="UniProtKB-SubCell"/>
</dbReference>
<proteinExistence type="predicted"/>
<dbReference type="CDD" id="cd18367">
    <property type="entry name" value="BTB_POZ_KCTD8-like"/>
    <property type="match status" value="1"/>
</dbReference>